<organism evidence="1 2">
    <name type="scientific">Candidatus Collierbacteria bacterium GW2011_GWB1_44_6</name>
    <dbReference type="NCBI Taxonomy" id="1618384"/>
    <lineage>
        <taxon>Bacteria</taxon>
        <taxon>Candidatus Collieribacteriota</taxon>
    </lineage>
</organism>
<comment type="caution">
    <text evidence="1">The sequence shown here is derived from an EMBL/GenBank/DDBJ whole genome shotgun (WGS) entry which is preliminary data.</text>
</comment>
<keyword evidence="1" id="KW-0808">Transferase</keyword>
<dbReference type="EMBL" id="LCJG01000055">
    <property type="protein sequence ID" value="KKT71818.1"/>
    <property type="molecule type" value="Genomic_DNA"/>
</dbReference>
<reference evidence="1 2" key="1">
    <citation type="journal article" date="2015" name="Nature">
        <title>rRNA introns, odd ribosomes, and small enigmatic genomes across a large radiation of phyla.</title>
        <authorList>
            <person name="Brown C.T."/>
            <person name="Hug L.A."/>
            <person name="Thomas B.C."/>
            <person name="Sharon I."/>
            <person name="Castelle C.J."/>
            <person name="Singh A."/>
            <person name="Wilkins M.J."/>
            <person name="Williams K.H."/>
            <person name="Banfield J.F."/>
        </authorList>
    </citation>
    <scope>NUCLEOTIDE SEQUENCE [LARGE SCALE GENOMIC DNA]</scope>
</reference>
<dbReference type="InterPro" id="IPR001544">
    <property type="entry name" value="Aminotrans_IV"/>
</dbReference>
<evidence type="ECO:0000313" key="2">
    <source>
        <dbReference type="Proteomes" id="UP000034835"/>
    </source>
</evidence>
<gene>
    <name evidence="1" type="ORF">UW68_C0055G0011</name>
</gene>
<dbReference type="AlphaFoldDB" id="A0A0G1JKB2"/>
<keyword evidence="1" id="KW-0032">Aminotransferase</keyword>
<dbReference type="InterPro" id="IPR043131">
    <property type="entry name" value="BCAT-like_N"/>
</dbReference>
<dbReference type="InterPro" id="IPR036038">
    <property type="entry name" value="Aminotransferase-like"/>
</dbReference>
<feature type="non-terminal residue" evidence="1">
    <location>
        <position position="151"/>
    </location>
</feature>
<proteinExistence type="predicted"/>
<dbReference type="SUPFAM" id="SSF56752">
    <property type="entry name" value="D-aminoacid aminotransferase-like PLP-dependent enzymes"/>
    <property type="match status" value="1"/>
</dbReference>
<sequence length="151" mass="17741">MSRAIWKNGIFLPESEATLSLYDSALLYGDSVFEMARSFNKKLFKLEAHIDRLMDSIKFTSMPCAYNFHQLKMAHEDLICRNRKEFAEDDEYRTFINVSRGPLPIYKDILEVKPWVMITCYPLRWVLRGMSKYYQQGVTTVIPSQRAIPSR</sequence>
<dbReference type="STRING" id="1618384.UW68_C0055G0011"/>
<evidence type="ECO:0000313" key="1">
    <source>
        <dbReference type="EMBL" id="KKT71818.1"/>
    </source>
</evidence>
<dbReference type="GO" id="GO:0008483">
    <property type="term" value="F:transaminase activity"/>
    <property type="evidence" value="ECO:0007669"/>
    <property type="project" value="UniProtKB-KW"/>
</dbReference>
<dbReference type="Proteomes" id="UP000034835">
    <property type="component" value="Unassembled WGS sequence"/>
</dbReference>
<dbReference type="Gene3D" id="3.30.470.10">
    <property type="match status" value="1"/>
</dbReference>
<dbReference type="Pfam" id="PF01063">
    <property type="entry name" value="Aminotran_4"/>
    <property type="match status" value="1"/>
</dbReference>
<name>A0A0G1JKB2_9BACT</name>
<protein>
    <submittedName>
        <fullName evidence="1">Branched-chain amino acid aminotransferase 1</fullName>
    </submittedName>
</protein>
<accession>A0A0G1JKB2</accession>